<proteinExistence type="predicted"/>
<comment type="caution">
    <text evidence="1">The sequence shown here is derived from an EMBL/GenBank/DDBJ whole genome shotgun (WGS) entry which is preliminary data.</text>
</comment>
<dbReference type="AlphaFoldDB" id="A0A367IRK0"/>
<dbReference type="EMBL" id="PJQM01006086">
    <property type="protein sequence ID" value="RCH80282.1"/>
    <property type="molecule type" value="Genomic_DNA"/>
</dbReference>
<sequence length="83" mass="10007">ANDTHRLVRSESVRIIFDILETKSKENNRFEDEFDEEFITKITQVNIQQQKQTLDPEHIYEEAFDINVDMMIHHQKENILDCE</sequence>
<accession>A0A367IRK0</accession>
<name>A0A367IRK0_RHIST</name>
<keyword evidence="2" id="KW-1185">Reference proteome</keyword>
<protein>
    <submittedName>
        <fullName evidence="1">Uncharacterized protein</fullName>
    </submittedName>
</protein>
<organism evidence="1 2">
    <name type="scientific">Rhizopus stolonifer</name>
    <name type="common">Rhizopus nigricans</name>
    <dbReference type="NCBI Taxonomy" id="4846"/>
    <lineage>
        <taxon>Eukaryota</taxon>
        <taxon>Fungi</taxon>
        <taxon>Fungi incertae sedis</taxon>
        <taxon>Mucoromycota</taxon>
        <taxon>Mucoromycotina</taxon>
        <taxon>Mucoromycetes</taxon>
        <taxon>Mucorales</taxon>
        <taxon>Mucorineae</taxon>
        <taxon>Rhizopodaceae</taxon>
        <taxon>Rhizopus</taxon>
    </lineage>
</organism>
<dbReference type="Proteomes" id="UP000253551">
    <property type="component" value="Unassembled WGS sequence"/>
</dbReference>
<evidence type="ECO:0000313" key="1">
    <source>
        <dbReference type="EMBL" id="RCH80282.1"/>
    </source>
</evidence>
<gene>
    <name evidence="1" type="ORF">CU098_002476</name>
</gene>
<feature type="non-terminal residue" evidence="1">
    <location>
        <position position="1"/>
    </location>
</feature>
<dbReference type="STRING" id="4846.A0A367IRK0"/>
<evidence type="ECO:0000313" key="2">
    <source>
        <dbReference type="Proteomes" id="UP000253551"/>
    </source>
</evidence>
<reference evidence="1 2" key="1">
    <citation type="journal article" date="2018" name="G3 (Bethesda)">
        <title>Phylogenetic and Phylogenomic Definition of Rhizopus Species.</title>
        <authorList>
            <person name="Gryganskyi A.P."/>
            <person name="Golan J."/>
            <person name="Dolatabadi S."/>
            <person name="Mondo S."/>
            <person name="Robb S."/>
            <person name="Idnurm A."/>
            <person name="Muszewska A."/>
            <person name="Steczkiewicz K."/>
            <person name="Masonjones S."/>
            <person name="Liao H.L."/>
            <person name="Gajdeczka M.T."/>
            <person name="Anike F."/>
            <person name="Vuek A."/>
            <person name="Anishchenko I.M."/>
            <person name="Voigt K."/>
            <person name="de Hoog G.S."/>
            <person name="Smith M.E."/>
            <person name="Heitman J."/>
            <person name="Vilgalys R."/>
            <person name="Stajich J.E."/>
        </authorList>
    </citation>
    <scope>NUCLEOTIDE SEQUENCE [LARGE SCALE GENOMIC DNA]</scope>
    <source>
        <strain evidence="1 2">LSU 92-RS-03</strain>
    </source>
</reference>